<evidence type="ECO:0000313" key="2">
    <source>
        <dbReference type="EMBL" id="CDN30887.1"/>
    </source>
</evidence>
<reference evidence="2 3" key="1">
    <citation type="journal article" date="2015" name="Genome Announc.">
        <title>Complete Genome Sequence of the Novel Leech Symbiont Mucinivorans hirudinis M3T.</title>
        <authorList>
            <person name="Nelson M.C."/>
            <person name="Bomar L."/>
            <person name="Graf J."/>
        </authorList>
    </citation>
    <scope>NUCLEOTIDE SEQUENCE [LARGE SCALE GENOMIC DNA]</scope>
    <source>
        <strain evidence="3">M3</strain>
    </source>
</reference>
<proteinExistence type="predicted"/>
<dbReference type="OrthoDB" id="1111963at2"/>
<dbReference type="STRING" id="1433126.BN938_0783"/>
<gene>
    <name evidence="2" type="ORF">BN938_0783</name>
</gene>
<dbReference type="InterPro" id="IPR015943">
    <property type="entry name" value="WD40/YVTN_repeat-like_dom_sf"/>
</dbReference>
<keyword evidence="3" id="KW-1185">Reference proteome</keyword>
<evidence type="ECO:0000313" key="3">
    <source>
        <dbReference type="Proteomes" id="UP000027616"/>
    </source>
</evidence>
<protein>
    <recommendedName>
        <fullName evidence="1">Pyrrolo-quinoline quinone repeat domain-containing protein</fullName>
    </recommendedName>
</protein>
<dbReference type="HOGENOM" id="CLU_027480_2_2_10"/>
<dbReference type="eggNOG" id="COG1520">
    <property type="taxonomic scope" value="Bacteria"/>
</dbReference>
<accession>A0A060R724</accession>
<name>A0A060R724_9BACT</name>
<dbReference type="Gene3D" id="2.130.10.10">
    <property type="entry name" value="YVTN repeat-like/Quinoprotein amine dehydrogenase"/>
    <property type="match status" value="1"/>
</dbReference>
<feature type="domain" description="Pyrrolo-quinoline quinone repeat" evidence="1">
    <location>
        <begin position="117"/>
        <end position="343"/>
    </location>
</feature>
<dbReference type="Pfam" id="PF13360">
    <property type="entry name" value="PQQ_2"/>
    <property type="match status" value="1"/>
</dbReference>
<dbReference type="SUPFAM" id="SSF50998">
    <property type="entry name" value="Quinoprotein alcohol dehydrogenase-like"/>
    <property type="match status" value="1"/>
</dbReference>
<dbReference type="InterPro" id="IPR011047">
    <property type="entry name" value="Quinoprotein_ADH-like_sf"/>
</dbReference>
<dbReference type="Proteomes" id="UP000027616">
    <property type="component" value="Chromosome I"/>
</dbReference>
<evidence type="ECO:0000259" key="1">
    <source>
        <dbReference type="Pfam" id="PF13360"/>
    </source>
</evidence>
<dbReference type="InterPro" id="IPR002372">
    <property type="entry name" value="PQQ_rpt_dom"/>
</dbReference>
<organism evidence="2 3">
    <name type="scientific">Mucinivorans hirudinis</name>
    <dbReference type="NCBI Taxonomy" id="1433126"/>
    <lineage>
        <taxon>Bacteria</taxon>
        <taxon>Pseudomonadati</taxon>
        <taxon>Bacteroidota</taxon>
        <taxon>Bacteroidia</taxon>
        <taxon>Bacteroidales</taxon>
        <taxon>Rikenellaceae</taxon>
        <taxon>Mucinivorans</taxon>
    </lineage>
</organism>
<dbReference type="PATRIC" id="fig|1433126.3.peg.785"/>
<sequence length="447" mass="49096">MGAIVAWHVYDPAPKALVVQEPGADNRPEGSERVSDEVRIGEFFMEYGKSESALNGSWAKFRGEDFSNIVAEKIEVTAADYPVEWSFTTGEGHAAAAIHRGRVYVLDYDEALSSDMLRCFALDGGKELWRRWYRVPMKRNHGFSRTIPAVGDDYVATLGPEGHIMVCDPVSGDLLWTRDLKKEYATEVPFWYAGQCPLVEDGMLIVAPAGDSVLMAAYDIRTGEVKWECENSVGYKMSHSSVAPMVVDGRRTLVYMGVGGVCGVSPEGRLLWSCDKWQPSVIAPSALRLNNNEILLVAGYGAGGARLRVEGGRATIVEQWKPSEGLASEQQTPIHLGSLVLSVLPKDGGANRSKLVAYNVEDLRNAIWSSGADERFGLGPYMVIGDKLFVLQDEGELYVYQIGNKGFKLLKKQSVIENGADAWGPLAYADGRLILRDAHQIICLKIN</sequence>
<dbReference type="PANTHER" id="PTHR34512:SF30">
    <property type="entry name" value="OUTER MEMBRANE PROTEIN ASSEMBLY FACTOR BAMB"/>
    <property type="match status" value="1"/>
</dbReference>
<dbReference type="KEGG" id="rbc:BN938_0783"/>
<dbReference type="EMBL" id="HG934468">
    <property type="protein sequence ID" value="CDN30887.1"/>
    <property type="molecule type" value="Genomic_DNA"/>
</dbReference>
<dbReference type="AlphaFoldDB" id="A0A060R724"/>
<dbReference type="PANTHER" id="PTHR34512">
    <property type="entry name" value="CELL SURFACE PROTEIN"/>
    <property type="match status" value="1"/>
</dbReference>